<keyword evidence="1" id="KW-1133">Transmembrane helix</keyword>
<name>R2T1H4_9ENTE</name>
<reference evidence="3 5" key="2">
    <citation type="submission" date="2013-03" db="EMBL/GenBank/DDBJ databases">
        <title>The Genome Sequence of Enterococcus moraviensis BAA-383 (PacBio/Illumina hybrid assembly).</title>
        <authorList>
            <consortium name="The Broad Institute Genomics Platform"/>
            <consortium name="The Broad Institute Genome Sequencing Center for Infectious Disease"/>
            <person name="Earl A."/>
            <person name="Russ C."/>
            <person name="Gilmore M."/>
            <person name="Surin D."/>
            <person name="Walker B."/>
            <person name="Young S."/>
            <person name="Zeng Q."/>
            <person name="Gargeya S."/>
            <person name="Fitzgerald M."/>
            <person name="Haas B."/>
            <person name="Abouelleil A."/>
            <person name="Allen A.W."/>
            <person name="Alvarado L."/>
            <person name="Arachchi H.M."/>
            <person name="Berlin A.M."/>
            <person name="Chapman S.B."/>
            <person name="Gainer-Dewar J."/>
            <person name="Goldberg J."/>
            <person name="Griggs A."/>
            <person name="Gujja S."/>
            <person name="Hansen M."/>
            <person name="Howarth C."/>
            <person name="Imamovic A."/>
            <person name="Ireland A."/>
            <person name="Larimer J."/>
            <person name="McCowan C."/>
            <person name="Murphy C."/>
            <person name="Pearson M."/>
            <person name="Poon T.W."/>
            <person name="Priest M."/>
            <person name="Roberts A."/>
            <person name="Saif S."/>
            <person name="Shea T."/>
            <person name="Sisk P."/>
            <person name="Sykes S."/>
            <person name="Wortman J."/>
            <person name="Nusbaum C."/>
            <person name="Birren B."/>
        </authorList>
    </citation>
    <scope>NUCLEOTIDE SEQUENCE [LARGE SCALE GENOMIC DNA]</scope>
    <source>
        <strain evidence="3 5">ATCC BAA-383</strain>
    </source>
</reference>
<accession>R2T1H4</accession>
<protein>
    <submittedName>
        <fullName evidence="2">Uncharacterized protein</fullName>
    </submittedName>
</protein>
<evidence type="ECO:0000256" key="1">
    <source>
        <dbReference type="SAM" id="Phobius"/>
    </source>
</evidence>
<reference evidence="2 4" key="1">
    <citation type="submission" date="2013-02" db="EMBL/GenBank/DDBJ databases">
        <title>The Genome Sequence of Enterococcus moraviensis BAA-383.</title>
        <authorList>
            <consortium name="The Broad Institute Genome Sequencing Platform"/>
            <consortium name="The Broad Institute Genome Sequencing Center for Infectious Disease"/>
            <person name="Earl A.M."/>
            <person name="Gilmore M.S."/>
            <person name="Lebreton F."/>
            <person name="Walker B."/>
            <person name="Young S.K."/>
            <person name="Zeng Q."/>
            <person name="Gargeya S."/>
            <person name="Fitzgerald M."/>
            <person name="Haas B."/>
            <person name="Abouelleil A."/>
            <person name="Alvarado L."/>
            <person name="Arachchi H.M."/>
            <person name="Berlin A.M."/>
            <person name="Chapman S.B."/>
            <person name="Dewar J."/>
            <person name="Goldberg J."/>
            <person name="Griggs A."/>
            <person name="Gujja S."/>
            <person name="Hansen M."/>
            <person name="Howarth C."/>
            <person name="Imamovic A."/>
            <person name="Larimer J."/>
            <person name="McCowan C."/>
            <person name="Murphy C."/>
            <person name="Neiman D."/>
            <person name="Pearson M."/>
            <person name="Priest M."/>
            <person name="Roberts A."/>
            <person name="Saif S."/>
            <person name="Shea T."/>
            <person name="Sisk P."/>
            <person name="Sykes S."/>
            <person name="Wortman J."/>
            <person name="Nusbaum C."/>
            <person name="Birren B."/>
        </authorList>
    </citation>
    <scope>NUCLEOTIDE SEQUENCE [LARGE SCALE GENOMIC DNA]</scope>
    <source>
        <strain evidence="2 4">ATCC BAA-383</strain>
    </source>
</reference>
<dbReference type="HOGENOM" id="CLU_684643_0_0_9"/>
<evidence type="ECO:0000313" key="5">
    <source>
        <dbReference type="Proteomes" id="UP000014157"/>
    </source>
</evidence>
<keyword evidence="1" id="KW-0472">Membrane</keyword>
<keyword evidence="5" id="KW-1185">Reference proteome</keyword>
<dbReference type="AlphaFoldDB" id="R2T1H4"/>
<dbReference type="Proteomes" id="UP000014157">
    <property type="component" value="Unassembled WGS sequence"/>
</dbReference>
<proteinExistence type="predicted"/>
<evidence type="ECO:0000313" key="4">
    <source>
        <dbReference type="Proteomes" id="UP000013781"/>
    </source>
</evidence>
<evidence type="ECO:0000313" key="2">
    <source>
        <dbReference type="EMBL" id="EOH98896.1"/>
    </source>
</evidence>
<feature type="transmembrane region" description="Helical" evidence="1">
    <location>
        <begin position="54"/>
        <end position="74"/>
    </location>
</feature>
<comment type="caution">
    <text evidence="2">The sequence shown here is derived from an EMBL/GenBank/DDBJ whole genome shotgun (WGS) entry which is preliminary data.</text>
</comment>
<feature type="transmembrane region" description="Helical" evidence="1">
    <location>
        <begin position="193"/>
        <end position="211"/>
    </location>
</feature>
<dbReference type="eggNOG" id="ENOG50305UF">
    <property type="taxonomic scope" value="Bacteria"/>
</dbReference>
<dbReference type="Proteomes" id="UP000013781">
    <property type="component" value="Unassembled WGS sequence"/>
</dbReference>
<gene>
    <name evidence="3" type="ORF">I586_01736</name>
    <name evidence="2" type="ORF">UAY_02165</name>
</gene>
<organism evidence="2 4">
    <name type="scientific">Enterococcus moraviensis ATCC BAA-383</name>
    <dbReference type="NCBI Taxonomy" id="1158609"/>
    <lineage>
        <taxon>Bacteria</taxon>
        <taxon>Bacillati</taxon>
        <taxon>Bacillota</taxon>
        <taxon>Bacilli</taxon>
        <taxon>Lactobacillales</taxon>
        <taxon>Enterococcaceae</taxon>
        <taxon>Enterococcus</taxon>
    </lineage>
</organism>
<dbReference type="EMBL" id="ASWB01000002">
    <property type="protein sequence ID" value="EOT71929.1"/>
    <property type="molecule type" value="Genomic_DNA"/>
</dbReference>
<dbReference type="PATRIC" id="fig|1158609.3.peg.2117"/>
<evidence type="ECO:0000313" key="3">
    <source>
        <dbReference type="EMBL" id="EOT71929.1"/>
    </source>
</evidence>
<dbReference type="OrthoDB" id="2174946at2"/>
<sequence>MNETKENIKHDLDYYQPGIRQLYLKYYQKYLILLLAGMMLTVSGIGLSESFLRWLLVLLFLIEVGSVIYLLRYIRGEAFDVYFQQIKKQLPNEFQEIKSLDVQEDDQAYYFIGEQELFVKLKKKNTRNFPSKIRQYTLLVGSSDDVNKKMLEEPLQFFYYDITQIKYSSNYKKELLKNTDFIAKRNKRRLKSVLILILFLTVVGAVIYLGAKKYLNNETKAIFEGQVENEYKDTIDQKMQVSIKELAVTNENETITIQVPKYYSEEKGELISVDDIEGNSSKAFACDTFYVSIFMSKSTNAASLSEFMDQVLEDGEKGYRKEKIHPDLFKNEYVITTKTNQVDQLETSNYTTYFFETDKNYGWIICELEGPTKQAEFDLEQQVNEILQSVVLDTKQSVI</sequence>
<dbReference type="RefSeq" id="WP_010765533.1">
    <property type="nucleotide sequence ID" value="NZ_ASWB01000002.1"/>
</dbReference>
<feature type="transmembrane region" description="Helical" evidence="1">
    <location>
        <begin position="30"/>
        <end position="48"/>
    </location>
</feature>
<keyword evidence="1" id="KW-0812">Transmembrane</keyword>
<dbReference type="EMBL" id="AJAS01000016">
    <property type="protein sequence ID" value="EOH98896.1"/>
    <property type="molecule type" value="Genomic_DNA"/>
</dbReference>